<keyword evidence="3" id="KW-1185">Reference proteome</keyword>
<name>A0ABV5FVE1_9MICC</name>
<dbReference type="Proteomes" id="UP001589575">
    <property type="component" value="Unassembled WGS sequence"/>
</dbReference>
<accession>A0ABV5FVE1</accession>
<evidence type="ECO:0000313" key="2">
    <source>
        <dbReference type="EMBL" id="MFB9070635.1"/>
    </source>
</evidence>
<feature type="region of interest" description="Disordered" evidence="1">
    <location>
        <begin position="1"/>
        <end position="87"/>
    </location>
</feature>
<feature type="compositionally biased region" description="Basic residues" evidence="1">
    <location>
        <begin position="40"/>
        <end position="50"/>
    </location>
</feature>
<protein>
    <submittedName>
        <fullName evidence="2">Uncharacterized protein</fullName>
    </submittedName>
</protein>
<feature type="compositionally biased region" description="Basic residues" evidence="1">
    <location>
        <begin position="1"/>
        <end position="14"/>
    </location>
</feature>
<organism evidence="2 3">
    <name type="scientific">Citricoccus parietis</name>
    <dbReference type="NCBI Taxonomy" id="592307"/>
    <lineage>
        <taxon>Bacteria</taxon>
        <taxon>Bacillati</taxon>
        <taxon>Actinomycetota</taxon>
        <taxon>Actinomycetes</taxon>
        <taxon>Micrococcales</taxon>
        <taxon>Micrococcaceae</taxon>
        <taxon>Citricoccus</taxon>
    </lineage>
</organism>
<dbReference type="EMBL" id="JBHMFI010000001">
    <property type="protein sequence ID" value="MFB9070635.1"/>
    <property type="molecule type" value="Genomic_DNA"/>
</dbReference>
<sequence>MRRLLHRSSRHPARPLRWSSGWPGALPRSGPGWRSAADHGRRRRGSGTRWRPRDRPVSMRSPAGRPSPRTCHSCRSRGGPRGGRTAG</sequence>
<evidence type="ECO:0000256" key="1">
    <source>
        <dbReference type="SAM" id="MobiDB-lite"/>
    </source>
</evidence>
<reference evidence="2 3" key="1">
    <citation type="submission" date="2024-09" db="EMBL/GenBank/DDBJ databases">
        <authorList>
            <person name="Sun Q."/>
            <person name="Mori K."/>
        </authorList>
    </citation>
    <scope>NUCLEOTIDE SEQUENCE [LARGE SCALE GENOMIC DNA]</scope>
    <source>
        <strain evidence="2 3">CCM 7609</strain>
    </source>
</reference>
<evidence type="ECO:0000313" key="3">
    <source>
        <dbReference type="Proteomes" id="UP001589575"/>
    </source>
</evidence>
<gene>
    <name evidence="2" type="ORF">ACFFX0_05285</name>
</gene>
<proteinExistence type="predicted"/>
<comment type="caution">
    <text evidence="2">The sequence shown here is derived from an EMBL/GenBank/DDBJ whole genome shotgun (WGS) entry which is preliminary data.</text>
</comment>